<keyword evidence="5 7" id="KW-0808">Transferase</keyword>
<feature type="binding site" evidence="7 9">
    <location>
        <begin position="43"/>
        <end position="44"/>
    </location>
    <ligand>
        <name>3-methyl-2-oxobutanoate</name>
        <dbReference type="ChEBI" id="CHEBI:11851"/>
    </ligand>
</feature>
<name>A0A161RIT1_9BACL</name>
<keyword evidence="4 7" id="KW-0566">Pantothenate biosynthesis</keyword>
<evidence type="ECO:0000256" key="4">
    <source>
        <dbReference type="ARBA" id="ARBA00022655"/>
    </source>
</evidence>
<dbReference type="SUPFAM" id="SSF51621">
    <property type="entry name" value="Phosphoenolpyruvate/pyruvate domain"/>
    <property type="match status" value="1"/>
</dbReference>
<comment type="pathway">
    <text evidence="1 7">Cofactor biosynthesis; (R)-pantothenate biosynthesis; (R)-pantoate from 3-methyl-2-oxobutanoate: step 1/2.</text>
</comment>
<dbReference type="HAMAP" id="MF_00156">
    <property type="entry name" value="PanB"/>
    <property type="match status" value="1"/>
</dbReference>
<dbReference type="FunFam" id="3.20.20.60:FF:000003">
    <property type="entry name" value="3-methyl-2-oxobutanoate hydroxymethyltransferase"/>
    <property type="match status" value="1"/>
</dbReference>
<keyword evidence="7" id="KW-0963">Cytoplasm</keyword>
<dbReference type="NCBIfam" id="TIGR00222">
    <property type="entry name" value="panB"/>
    <property type="match status" value="1"/>
</dbReference>
<comment type="similarity">
    <text evidence="2 7">Belongs to the PanB family.</text>
</comment>
<feature type="binding site" evidence="7 9">
    <location>
        <position position="112"/>
    </location>
    <ligand>
        <name>3-methyl-2-oxobutanoate</name>
        <dbReference type="ChEBI" id="CHEBI:11851"/>
    </ligand>
</feature>
<dbReference type="NCBIfam" id="NF001452">
    <property type="entry name" value="PRK00311.1"/>
    <property type="match status" value="1"/>
</dbReference>
<protein>
    <recommendedName>
        <fullName evidence="7">3-methyl-2-oxobutanoate hydroxymethyltransferase</fullName>
        <ecNumber evidence="7">2.1.2.11</ecNumber>
    </recommendedName>
    <alternativeName>
        <fullName evidence="7">Ketopantoate hydroxymethyltransferase</fullName>
        <shortName evidence="7">KPHMT</shortName>
    </alternativeName>
</protein>
<comment type="cofactor">
    <cofactor evidence="7 10">
        <name>Mg(2+)</name>
        <dbReference type="ChEBI" id="CHEBI:18420"/>
    </cofactor>
    <text evidence="7 10">Binds 1 Mg(2+) ion per subunit.</text>
</comment>
<dbReference type="UniPathway" id="UPA00028">
    <property type="reaction ID" value="UER00003"/>
</dbReference>
<dbReference type="CDD" id="cd06557">
    <property type="entry name" value="KPHMT-like"/>
    <property type="match status" value="1"/>
</dbReference>
<dbReference type="GO" id="GO:0000287">
    <property type="term" value="F:magnesium ion binding"/>
    <property type="evidence" value="ECO:0007669"/>
    <property type="project" value="TreeGrafter"/>
</dbReference>
<dbReference type="PANTHER" id="PTHR20881:SF0">
    <property type="entry name" value="3-METHYL-2-OXOBUTANOATE HYDROXYMETHYLTRANSFERASE"/>
    <property type="match status" value="1"/>
</dbReference>
<dbReference type="RefSeq" id="WP_063179147.1">
    <property type="nucleotide sequence ID" value="NZ_LQNT01000009.1"/>
</dbReference>
<dbReference type="InterPro" id="IPR003700">
    <property type="entry name" value="Pantoate_hydroxy_MeTrfase"/>
</dbReference>
<evidence type="ECO:0000256" key="5">
    <source>
        <dbReference type="ARBA" id="ARBA00022679"/>
    </source>
</evidence>
<dbReference type="GO" id="GO:0005737">
    <property type="term" value="C:cytoplasm"/>
    <property type="evidence" value="ECO:0007669"/>
    <property type="project" value="UniProtKB-SubCell"/>
</dbReference>
<keyword evidence="11" id="KW-0489">Methyltransferase</keyword>
<dbReference type="Pfam" id="PF02548">
    <property type="entry name" value="Pantoate_transf"/>
    <property type="match status" value="1"/>
</dbReference>
<feature type="active site" description="Proton acceptor" evidence="7 8">
    <location>
        <position position="181"/>
    </location>
</feature>
<evidence type="ECO:0000256" key="8">
    <source>
        <dbReference type="PIRSR" id="PIRSR000388-1"/>
    </source>
</evidence>
<evidence type="ECO:0000256" key="6">
    <source>
        <dbReference type="ARBA" id="ARBA00056497"/>
    </source>
</evidence>
<gene>
    <name evidence="7" type="primary">panB</name>
    <name evidence="11" type="ORF">AV656_03670</name>
</gene>
<feature type="binding site" evidence="7 10">
    <location>
        <position position="114"/>
    </location>
    <ligand>
        <name>Mg(2+)</name>
        <dbReference type="ChEBI" id="CHEBI:18420"/>
    </ligand>
</feature>
<dbReference type="OrthoDB" id="9781789at2"/>
<dbReference type="InterPro" id="IPR040442">
    <property type="entry name" value="Pyrv_kinase-like_dom_sf"/>
</dbReference>
<evidence type="ECO:0000313" key="11">
    <source>
        <dbReference type="EMBL" id="KZE38038.1"/>
    </source>
</evidence>
<keyword evidence="7 10" id="KW-0460">Magnesium</keyword>
<dbReference type="GO" id="GO:0032259">
    <property type="term" value="P:methylation"/>
    <property type="evidence" value="ECO:0007669"/>
    <property type="project" value="UniProtKB-KW"/>
</dbReference>
<proteinExistence type="inferred from homology"/>
<evidence type="ECO:0000256" key="9">
    <source>
        <dbReference type="PIRSR" id="PIRSR000388-2"/>
    </source>
</evidence>
<dbReference type="AlphaFoldDB" id="A0A161RIT1"/>
<evidence type="ECO:0000313" key="12">
    <source>
        <dbReference type="Proteomes" id="UP000076490"/>
    </source>
</evidence>
<dbReference type="GO" id="GO:0008168">
    <property type="term" value="F:methyltransferase activity"/>
    <property type="evidence" value="ECO:0007669"/>
    <property type="project" value="UniProtKB-KW"/>
</dbReference>
<comment type="function">
    <text evidence="6 7">Catalyzes the reversible reaction in which hydroxymethyl group from 5,10-methylenetetrahydrofolate is transferred onto alpha-ketoisovalerate to form ketopantoate.</text>
</comment>
<dbReference type="PIRSF" id="PIRSF000388">
    <property type="entry name" value="Pantoate_hydroxy_MeTrfase"/>
    <property type="match status" value="1"/>
</dbReference>
<dbReference type="EC" id="2.1.2.11" evidence="7"/>
<evidence type="ECO:0000256" key="7">
    <source>
        <dbReference type="HAMAP-Rule" id="MF_00156"/>
    </source>
</evidence>
<dbReference type="PANTHER" id="PTHR20881">
    <property type="entry name" value="3-METHYL-2-OXOBUTANOATE HYDROXYMETHYLTRANSFERASE"/>
    <property type="match status" value="1"/>
</dbReference>
<comment type="caution">
    <text evidence="11">The sequence shown here is derived from an EMBL/GenBank/DDBJ whole genome shotgun (WGS) entry which is preliminary data.</text>
</comment>
<dbReference type="EMBL" id="LQNT01000009">
    <property type="protein sequence ID" value="KZE38038.1"/>
    <property type="molecule type" value="Genomic_DNA"/>
</dbReference>
<evidence type="ECO:0000256" key="3">
    <source>
        <dbReference type="ARBA" id="ARBA00011424"/>
    </source>
</evidence>
<dbReference type="InterPro" id="IPR015813">
    <property type="entry name" value="Pyrv/PenolPyrv_kinase-like_dom"/>
</dbReference>
<feature type="binding site" evidence="7 9">
    <location>
        <position position="82"/>
    </location>
    <ligand>
        <name>3-methyl-2-oxobutanoate</name>
        <dbReference type="ChEBI" id="CHEBI:11851"/>
    </ligand>
</feature>
<comment type="catalytic activity">
    <reaction evidence="7">
        <text>(6R)-5,10-methylene-5,6,7,8-tetrahydrofolate + 3-methyl-2-oxobutanoate + H2O = 2-dehydropantoate + (6S)-5,6,7,8-tetrahydrofolate</text>
        <dbReference type="Rhea" id="RHEA:11824"/>
        <dbReference type="ChEBI" id="CHEBI:11561"/>
        <dbReference type="ChEBI" id="CHEBI:11851"/>
        <dbReference type="ChEBI" id="CHEBI:15377"/>
        <dbReference type="ChEBI" id="CHEBI:15636"/>
        <dbReference type="ChEBI" id="CHEBI:57453"/>
        <dbReference type="EC" id="2.1.2.11"/>
    </reaction>
</comment>
<evidence type="ECO:0000256" key="10">
    <source>
        <dbReference type="PIRSR" id="PIRSR000388-3"/>
    </source>
</evidence>
<evidence type="ECO:0000256" key="2">
    <source>
        <dbReference type="ARBA" id="ARBA00008676"/>
    </source>
</evidence>
<sequence>MTTTADLMKKKQHGEKIAMMTAYDYPTAKMAAESGIDVLLVGDSLGMVVLGYESTVPVTLEDMIHHGKAVRRGAGQAFTVVDMPFGTYHGSLDRTVEAGVRVFRETGADALKLEGAGIVTDAIRRLVTAGIPVVAHLGLLPQSAGVTGGYKVQGKTAEDALRLIREAKEVQDAGACMLVLECIPHQLAGRITKELSIPVIGIGAGAETDGQVLVFHDLIGYGSHHVPKFVRQFADAGTPIRDGIAAYAEAVRKGSFPSDAHRFTMKEEEAGKLYGGDPVETH</sequence>
<feature type="binding site" evidence="7 10">
    <location>
        <position position="43"/>
    </location>
    <ligand>
        <name>Mg(2+)</name>
        <dbReference type="ChEBI" id="CHEBI:18420"/>
    </ligand>
</feature>
<feature type="binding site" evidence="7 10">
    <location>
        <position position="82"/>
    </location>
    <ligand>
        <name>Mg(2+)</name>
        <dbReference type="ChEBI" id="CHEBI:18420"/>
    </ligand>
</feature>
<comment type="subcellular location">
    <subcellularLocation>
        <location evidence="7">Cytoplasm</location>
    </subcellularLocation>
</comment>
<accession>A0A161RIT1</accession>
<organism evidence="11 12">
    <name type="scientific">Bhargavaea cecembensis</name>
    <dbReference type="NCBI Taxonomy" id="394098"/>
    <lineage>
        <taxon>Bacteria</taxon>
        <taxon>Bacillati</taxon>
        <taxon>Bacillota</taxon>
        <taxon>Bacilli</taxon>
        <taxon>Bacillales</taxon>
        <taxon>Caryophanaceae</taxon>
        <taxon>Bhargavaea</taxon>
    </lineage>
</organism>
<evidence type="ECO:0000256" key="1">
    <source>
        <dbReference type="ARBA" id="ARBA00005033"/>
    </source>
</evidence>
<dbReference type="Gene3D" id="3.20.20.60">
    <property type="entry name" value="Phosphoenolpyruvate-binding domains"/>
    <property type="match status" value="1"/>
</dbReference>
<keyword evidence="7 10" id="KW-0479">Metal-binding</keyword>
<reference evidence="11 12" key="1">
    <citation type="submission" date="2016-01" db="EMBL/GenBank/DDBJ databases">
        <title>Whole genome sequencing of Bhargavaea cecembensis T14.</title>
        <authorList>
            <person name="Hong K.W."/>
        </authorList>
    </citation>
    <scope>NUCLEOTIDE SEQUENCE [LARGE SCALE GENOMIC DNA]</scope>
    <source>
        <strain evidence="11 12">T14</strain>
    </source>
</reference>
<dbReference type="GO" id="GO:0003864">
    <property type="term" value="F:3-methyl-2-oxobutanoate hydroxymethyltransferase activity"/>
    <property type="evidence" value="ECO:0007669"/>
    <property type="project" value="UniProtKB-UniRule"/>
</dbReference>
<dbReference type="GO" id="GO:0015940">
    <property type="term" value="P:pantothenate biosynthetic process"/>
    <property type="evidence" value="ECO:0007669"/>
    <property type="project" value="UniProtKB-UniRule"/>
</dbReference>
<comment type="subunit">
    <text evidence="3 7">Homodecamer; pentamer of dimers.</text>
</comment>
<dbReference type="Proteomes" id="UP000076490">
    <property type="component" value="Unassembled WGS sequence"/>
</dbReference>